<reference evidence="1" key="2">
    <citation type="submission" date="2020-11" db="EMBL/GenBank/DDBJ databases">
        <authorList>
            <person name="McCartney M.A."/>
            <person name="Auch B."/>
            <person name="Kono T."/>
            <person name="Mallez S."/>
            <person name="Becker A."/>
            <person name="Gohl D.M."/>
            <person name="Silverstein K.A.T."/>
            <person name="Koren S."/>
            <person name="Bechman K.B."/>
            <person name="Herman A."/>
            <person name="Abrahante J.E."/>
            <person name="Garbe J."/>
        </authorList>
    </citation>
    <scope>NUCLEOTIDE SEQUENCE</scope>
    <source>
        <strain evidence="1">Duluth1</strain>
        <tissue evidence="1">Whole animal</tissue>
    </source>
</reference>
<evidence type="ECO:0000313" key="1">
    <source>
        <dbReference type="EMBL" id="KAH3882970.1"/>
    </source>
</evidence>
<name>A0A9D4MVI7_DREPO</name>
<proteinExistence type="predicted"/>
<organism evidence="1 2">
    <name type="scientific">Dreissena polymorpha</name>
    <name type="common">Zebra mussel</name>
    <name type="synonym">Mytilus polymorpha</name>
    <dbReference type="NCBI Taxonomy" id="45954"/>
    <lineage>
        <taxon>Eukaryota</taxon>
        <taxon>Metazoa</taxon>
        <taxon>Spiralia</taxon>
        <taxon>Lophotrochozoa</taxon>
        <taxon>Mollusca</taxon>
        <taxon>Bivalvia</taxon>
        <taxon>Autobranchia</taxon>
        <taxon>Heteroconchia</taxon>
        <taxon>Euheterodonta</taxon>
        <taxon>Imparidentia</taxon>
        <taxon>Neoheterodontei</taxon>
        <taxon>Myida</taxon>
        <taxon>Dreissenoidea</taxon>
        <taxon>Dreissenidae</taxon>
        <taxon>Dreissena</taxon>
    </lineage>
</organism>
<keyword evidence="2" id="KW-1185">Reference proteome</keyword>
<comment type="caution">
    <text evidence="1">The sequence shown here is derived from an EMBL/GenBank/DDBJ whole genome shotgun (WGS) entry which is preliminary data.</text>
</comment>
<dbReference type="AlphaFoldDB" id="A0A9D4MVI7"/>
<accession>A0A9D4MVI7</accession>
<dbReference type="EMBL" id="JAIWYP010000001">
    <property type="protein sequence ID" value="KAH3882970.1"/>
    <property type="molecule type" value="Genomic_DNA"/>
</dbReference>
<evidence type="ECO:0000313" key="2">
    <source>
        <dbReference type="Proteomes" id="UP000828390"/>
    </source>
</evidence>
<protein>
    <submittedName>
        <fullName evidence="1">Uncharacterized protein</fullName>
    </submittedName>
</protein>
<reference evidence="1" key="1">
    <citation type="journal article" date="2019" name="bioRxiv">
        <title>The Genome of the Zebra Mussel, Dreissena polymorpha: A Resource for Invasive Species Research.</title>
        <authorList>
            <person name="McCartney M.A."/>
            <person name="Auch B."/>
            <person name="Kono T."/>
            <person name="Mallez S."/>
            <person name="Zhang Y."/>
            <person name="Obille A."/>
            <person name="Becker A."/>
            <person name="Abrahante J.E."/>
            <person name="Garbe J."/>
            <person name="Badalamenti J.P."/>
            <person name="Herman A."/>
            <person name="Mangelson H."/>
            <person name="Liachko I."/>
            <person name="Sullivan S."/>
            <person name="Sone E.D."/>
            <person name="Koren S."/>
            <person name="Silverstein K.A.T."/>
            <person name="Beckman K.B."/>
            <person name="Gohl D.M."/>
        </authorList>
    </citation>
    <scope>NUCLEOTIDE SEQUENCE</scope>
    <source>
        <strain evidence="1">Duluth1</strain>
        <tissue evidence="1">Whole animal</tissue>
    </source>
</reference>
<sequence>MGDRKGGSRGVLESKTLATGFSEYTLIQPSTIHCLLILEIWQHVGEAVSGKHLKQLVTEILLCACIVL</sequence>
<dbReference type="Proteomes" id="UP000828390">
    <property type="component" value="Unassembled WGS sequence"/>
</dbReference>
<gene>
    <name evidence="1" type="ORF">DPMN_006917</name>
</gene>